<sequence>MKTIYNLLLLFGIISIISCQSNEDIFNNMGYLRLSVGANSSSNTKTVPKDYEPRQIAVQIINAQGEVVEETDDSGTWIDKPIALETGTYTIKASSNGFDGQDSGFDIPYYVGSKEITIQANKELQETITCTLANVKVSVEFDPTFLEKFKGRKINVQVGDQTNTNRFAPLNFTTTETRSAYFPVGNLYATITINNLEKPLEPYTLTQDFTNVQAKDHYILNYKVQETGSTNITVNVDPTTHEYSYTFTVATEATNKAELTTGAWGNVAYLKAENVTTSSGVNTEGITFQYRIKTNEQTKSNEADWIDIETTVDENTYTAILTGLSASTSYEYRLATAEGETIGNISEFTTSEADSRETLYNGNFDQWNQVDKTWYPNEAGKSFWDSSNPGTTQGAASIVNKNPTTGVSSPVHTEGGQAACLKSEFISVNIVFTKIEKFAAASLYTGAFGGLEGTNGARINFGQPFTSRPIALKGYFQYAPVSIDHVGDGQPANTVSKGDMDMCSIFIILSKGTYEVNNTDTSTLLTEEKVKNTDQFIAYGELPASECVSTNGQWKEFNIPLKYKEEAFGEKPTHLIIVCTSSKYGDYFTGGAGSTMYLDDFELIYDGEPIIWK</sequence>
<dbReference type="Pfam" id="PF13201">
    <property type="entry name" value="PCMD"/>
    <property type="match status" value="1"/>
</dbReference>
<comment type="caution">
    <text evidence="2">The sequence shown here is derived from an EMBL/GenBank/DDBJ whole genome shotgun (WGS) entry which is preliminary data.</text>
</comment>
<dbReference type="InterPro" id="IPR027840">
    <property type="entry name" value="DUF4493"/>
</dbReference>
<proteinExistence type="predicted"/>
<dbReference type="InterPro" id="IPR038653">
    <property type="entry name" value="Put_CMD_sf"/>
</dbReference>
<reference evidence="2" key="1">
    <citation type="journal article" date="2021" name="PeerJ">
        <title>Extensive microbial diversity within the chicken gut microbiome revealed by metagenomics and culture.</title>
        <authorList>
            <person name="Gilroy R."/>
            <person name="Ravi A."/>
            <person name="Getino M."/>
            <person name="Pursley I."/>
            <person name="Horton D.L."/>
            <person name="Alikhan N.F."/>
            <person name="Baker D."/>
            <person name="Gharbi K."/>
            <person name="Hall N."/>
            <person name="Watson M."/>
            <person name="Adriaenssens E.M."/>
            <person name="Foster-Nyarko E."/>
            <person name="Jarju S."/>
            <person name="Secka A."/>
            <person name="Antonio M."/>
            <person name="Oren A."/>
            <person name="Chaudhuri R.R."/>
            <person name="La Ragione R."/>
            <person name="Hildebrand F."/>
            <person name="Pallen M.J."/>
        </authorList>
    </citation>
    <scope>NUCLEOTIDE SEQUENCE</scope>
    <source>
        <strain evidence="2">CHK118-2852</strain>
    </source>
</reference>
<dbReference type="Gene3D" id="2.60.120.890">
    <property type="entry name" value="BT2081, beta-jelly-roll domain"/>
    <property type="match status" value="1"/>
</dbReference>
<dbReference type="InterPro" id="IPR025112">
    <property type="entry name" value="PCMD"/>
</dbReference>
<gene>
    <name evidence="2" type="ORF">H9807_09025</name>
</gene>
<dbReference type="EMBL" id="DXAV01000074">
    <property type="protein sequence ID" value="HIZ92238.1"/>
    <property type="molecule type" value="Genomic_DNA"/>
</dbReference>
<dbReference type="Proteomes" id="UP000824108">
    <property type="component" value="Unassembled WGS sequence"/>
</dbReference>
<evidence type="ECO:0000313" key="2">
    <source>
        <dbReference type="EMBL" id="HIZ92238.1"/>
    </source>
</evidence>
<reference evidence="2" key="2">
    <citation type="submission" date="2021-04" db="EMBL/GenBank/DDBJ databases">
        <authorList>
            <person name="Gilroy R."/>
        </authorList>
    </citation>
    <scope>NUCLEOTIDE SEQUENCE</scope>
    <source>
        <strain evidence="2">CHK118-2852</strain>
    </source>
</reference>
<dbReference type="Pfam" id="PF14900">
    <property type="entry name" value="DUF4493"/>
    <property type="match status" value="1"/>
</dbReference>
<evidence type="ECO:0000259" key="1">
    <source>
        <dbReference type="Pfam" id="PF13201"/>
    </source>
</evidence>
<evidence type="ECO:0000313" key="3">
    <source>
        <dbReference type="Proteomes" id="UP000824108"/>
    </source>
</evidence>
<organism evidence="2 3">
    <name type="scientific">Candidatus Bacteroides merdavium</name>
    <dbReference type="NCBI Taxonomy" id="2838472"/>
    <lineage>
        <taxon>Bacteria</taxon>
        <taxon>Pseudomonadati</taxon>
        <taxon>Bacteroidota</taxon>
        <taxon>Bacteroidia</taxon>
        <taxon>Bacteroidales</taxon>
        <taxon>Bacteroidaceae</taxon>
        <taxon>Bacteroides</taxon>
    </lineage>
</organism>
<accession>A0A9D2GY74</accession>
<name>A0A9D2GY74_9BACE</name>
<protein>
    <submittedName>
        <fullName evidence="2">PCMD domain-containing protein</fullName>
    </submittedName>
</protein>
<feature type="domain" description="Putative carbohydrate metabolism" evidence="1">
    <location>
        <begin position="363"/>
        <end position="604"/>
    </location>
</feature>
<dbReference type="AlphaFoldDB" id="A0A9D2GY74"/>
<dbReference type="PROSITE" id="PS51257">
    <property type="entry name" value="PROKAR_LIPOPROTEIN"/>
    <property type="match status" value="1"/>
</dbReference>